<sequence length="102" mass="11059">MRFWAFCRGCDAETPDRCRKWEADGGTMHLKVVALAGGKMQVVATSPRAAAAYSCLGVFSPVPHAHNHQGRRVYRRTERVVAVEPSAALGFSRGRSAACAIL</sequence>
<dbReference type="EMBL" id="HBHX01039229">
    <property type="protein sequence ID" value="CAE0121117.1"/>
    <property type="molecule type" value="Transcribed_RNA"/>
</dbReference>
<reference evidence="1" key="1">
    <citation type="submission" date="2021-01" db="EMBL/GenBank/DDBJ databases">
        <authorList>
            <person name="Corre E."/>
            <person name="Pelletier E."/>
            <person name="Niang G."/>
            <person name="Scheremetjew M."/>
            <person name="Finn R."/>
            <person name="Kale V."/>
            <person name="Holt S."/>
            <person name="Cochrane G."/>
            <person name="Meng A."/>
            <person name="Brown T."/>
            <person name="Cohen L."/>
        </authorList>
    </citation>
    <scope>NUCLEOTIDE SEQUENCE</scope>
    <source>
        <strain evidence="1">CCMP281</strain>
    </source>
</reference>
<proteinExistence type="predicted"/>
<protein>
    <submittedName>
        <fullName evidence="1">Uncharacterized protein</fullName>
    </submittedName>
</protein>
<accession>A0A7S3B0H5</accession>
<evidence type="ECO:0000313" key="1">
    <source>
        <dbReference type="EMBL" id="CAE0121117.1"/>
    </source>
</evidence>
<organism evidence="1">
    <name type="scientific">Haptolina ericina</name>
    <dbReference type="NCBI Taxonomy" id="156174"/>
    <lineage>
        <taxon>Eukaryota</taxon>
        <taxon>Haptista</taxon>
        <taxon>Haptophyta</taxon>
        <taxon>Prymnesiophyceae</taxon>
        <taxon>Prymnesiales</taxon>
        <taxon>Prymnesiaceae</taxon>
        <taxon>Haptolina</taxon>
    </lineage>
</organism>
<gene>
    <name evidence="1" type="ORF">HERI1096_LOCUS21818</name>
</gene>
<dbReference type="AlphaFoldDB" id="A0A7S3B0H5"/>
<name>A0A7S3B0H5_9EUKA</name>